<dbReference type="EMBL" id="MGFR01000001">
    <property type="protein sequence ID" value="OGM10388.1"/>
    <property type="molecule type" value="Genomic_DNA"/>
</dbReference>
<gene>
    <name evidence="2" type="ORF">A2Y68_02750</name>
</gene>
<dbReference type="PANTHER" id="PTHR38659:SF1">
    <property type="entry name" value="METAL DEPENDENT PHOSPHOHYDROLASE"/>
    <property type="match status" value="1"/>
</dbReference>
<accession>A0A1F7X7Q4</accession>
<feature type="domain" description="HD" evidence="1">
    <location>
        <begin position="21"/>
        <end position="97"/>
    </location>
</feature>
<evidence type="ECO:0000259" key="1">
    <source>
        <dbReference type="Pfam" id="PF01966"/>
    </source>
</evidence>
<name>A0A1F7X7Q4_9BACT</name>
<dbReference type="Proteomes" id="UP000176778">
    <property type="component" value="Unassembled WGS sequence"/>
</dbReference>
<dbReference type="AlphaFoldDB" id="A0A1F7X7Q4"/>
<evidence type="ECO:0000313" key="3">
    <source>
        <dbReference type="Proteomes" id="UP000176778"/>
    </source>
</evidence>
<protein>
    <recommendedName>
        <fullName evidence="1">HD domain-containing protein</fullName>
    </recommendedName>
</protein>
<dbReference type="Gene3D" id="1.10.3210.10">
    <property type="entry name" value="Hypothetical protein af1432"/>
    <property type="match status" value="1"/>
</dbReference>
<sequence length="195" mass="21786">MTREQALKLLHDNMDSANLRRHCYSVEAVMKALAKYFKQDEAKWAVVGLLHDSDYEKTKDTPEKHTLLTVEWLKEAGEGDPEIISAILSHNYAHLVEPDIGNSTAKAPANEMEWSLYCCDELTGLIVAVALVKPDKTLASVTVDSVMNKWKEKSFAAGVKREQIEKCEEKLNIPLREFVGIALEAMQGISVDLGL</sequence>
<reference evidence="2 3" key="1">
    <citation type="journal article" date="2016" name="Nat. Commun.">
        <title>Thousands of microbial genomes shed light on interconnected biogeochemical processes in an aquifer system.</title>
        <authorList>
            <person name="Anantharaman K."/>
            <person name="Brown C.T."/>
            <person name="Hug L.A."/>
            <person name="Sharon I."/>
            <person name="Castelle C.J."/>
            <person name="Probst A.J."/>
            <person name="Thomas B.C."/>
            <person name="Singh A."/>
            <person name="Wilkins M.J."/>
            <person name="Karaoz U."/>
            <person name="Brodie E.L."/>
            <person name="Williams K.H."/>
            <person name="Hubbard S.S."/>
            <person name="Banfield J.F."/>
        </authorList>
    </citation>
    <scope>NUCLEOTIDE SEQUENCE [LARGE SCALE GENOMIC DNA]</scope>
</reference>
<organism evidence="2 3">
    <name type="scientific">Candidatus Woesebacteria bacterium RBG_13_46_13</name>
    <dbReference type="NCBI Taxonomy" id="1802479"/>
    <lineage>
        <taxon>Bacteria</taxon>
        <taxon>Candidatus Woeseibacteriota</taxon>
    </lineage>
</organism>
<proteinExistence type="predicted"/>
<dbReference type="NCBIfam" id="TIGR00277">
    <property type="entry name" value="HDIG"/>
    <property type="match status" value="1"/>
</dbReference>
<dbReference type="Pfam" id="PF01966">
    <property type="entry name" value="HD"/>
    <property type="match status" value="1"/>
</dbReference>
<dbReference type="STRING" id="1802479.A2Y68_02750"/>
<evidence type="ECO:0000313" key="2">
    <source>
        <dbReference type="EMBL" id="OGM10388.1"/>
    </source>
</evidence>
<dbReference type="SUPFAM" id="SSF109604">
    <property type="entry name" value="HD-domain/PDEase-like"/>
    <property type="match status" value="1"/>
</dbReference>
<comment type="caution">
    <text evidence="2">The sequence shown here is derived from an EMBL/GenBank/DDBJ whole genome shotgun (WGS) entry which is preliminary data.</text>
</comment>
<dbReference type="InterPro" id="IPR006674">
    <property type="entry name" value="HD_domain"/>
</dbReference>
<dbReference type="PANTHER" id="PTHR38659">
    <property type="entry name" value="METAL-DEPENDENT PHOSPHOHYDROLASE"/>
    <property type="match status" value="1"/>
</dbReference>
<dbReference type="InterPro" id="IPR006675">
    <property type="entry name" value="HDIG_dom"/>
</dbReference>